<dbReference type="Pfam" id="PF00072">
    <property type="entry name" value="Response_reg"/>
    <property type="match status" value="1"/>
</dbReference>
<dbReference type="AlphaFoldDB" id="A0A7R9AJ25"/>
<feature type="domain" description="Response regulatory" evidence="6">
    <location>
        <begin position="1"/>
        <end position="65"/>
    </location>
</feature>
<dbReference type="Pfam" id="PF00158">
    <property type="entry name" value="Sigma54_activat"/>
    <property type="match status" value="1"/>
</dbReference>
<evidence type="ECO:0000313" key="8">
    <source>
        <dbReference type="Proteomes" id="UP000677054"/>
    </source>
</evidence>
<dbReference type="InterPro" id="IPR011006">
    <property type="entry name" value="CheY-like_superfamily"/>
</dbReference>
<accession>A0A7R9AJ25</accession>
<evidence type="ECO:0000313" key="7">
    <source>
        <dbReference type="EMBL" id="CAD7255232.1"/>
    </source>
</evidence>
<feature type="domain" description="Sigma-54 factor interaction" evidence="5">
    <location>
        <begin position="109"/>
        <end position="279"/>
    </location>
</feature>
<dbReference type="InterPro" id="IPR001789">
    <property type="entry name" value="Sig_transdc_resp-reg_receiver"/>
</dbReference>
<organism evidence="7">
    <name type="scientific">Darwinula stevensoni</name>
    <dbReference type="NCBI Taxonomy" id="69355"/>
    <lineage>
        <taxon>Eukaryota</taxon>
        <taxon>Metazoa</taxon>
        <taxon>Ecdysozoa</taxon>
        <taxon>Arthropoda</taxon>
        <taxon>Crustacea</taxon>
        <taxon>Oligostraca</taxon>
        <taxon>Ostracoda</taxon>
        <taxon>Podocopa</taxon>
        <taxon>Podocopida</taxon>
        <taxon>Darwinulocopina</taxon>
        <taxon>Darwinuloidea</taxon>
        <taxon>Darwinulidae</taxon>
        <taxon>Darwinula</taxon>
    </lineage>
</organism>
<evidence type="ECO:0000256" key="3">
    <source>
        <dbReference type="PROSITE-ProRule" id="PRU00169"/>
    </source>
</evidence>
<dbReference type="FunFam" id="3.40.50.300:FF:000006">
    <property type="entry name" value="DNA-binding transcriptional regulator NtrC"/>
    <property type="match status" value="1"/>
</dbReference>
<keyword evidence="2" id="KW-0067">ATP-binding</keyword>
<evidence type="ECO:0000256" key="1">
    <source>
        <dbReference type="ARBA" id="ARBA00022741"/>
    </source>
</evidence>
<evidence type="ECO:0000259" key="5">
    <source>
        <dbReference type="PROSITE" id="PS50045"/>
    </source>
</evidence>
<comment type="caution">
    <text evidence="3">Lacks conserved residue(s) required for the propagation of feature annotation.</text>
</comment>
<dbReference type="Gene3D" id="3.40.50.300">
    <property type="entry name" value="P-loop containing nucleotide triphosphate hydrolases"/>
    <property type="match status" value="1"/>
</dbReference>
<dbReference type="InterPro" id="IPR003593">
    <property type="entry name" value="AAA+_ATPase"/>
</dbReference>
<dbReference type="SUPFAM" id="SSF52172">
    <property type="entry name" value="CheY-like"/>
    <property type="match status" value="1"/>
</dbReference>
<proteinExistence type="predicted"/>
<dbReference type="SMART" id="SM00382">
    <property type="entry name" value="AAA"/>
    <property type="match status" value="1"/>
</dbReference>
<dbReference type="GO" id="GO:0006355">
    <property type="term" value="P:regulation of DNA-templated transcription"/>
    <property type="evidence" value="ECO:0007669"/>
    <property type="project" value="InterPro"/>
</dbReference>
<dbReference type="InterPro" id="IPR002078">
    <property type="entry name" value="Sigma_54_int"/>
</dbReference>
<dbReference type="Gene3D" id="3.40.50.2300">
    <property type="match status" value="1"/>
</dbReference>
<dbReference type="EMBL" id="LR919542">
    <property type="protein sequence ID" value="CAD7255232.1"/>
    <property type="molecule type" value="Genomic_DNA"/>
</dbReference>
<name>A0A7R9AJ25_9CRUS</name>
<dbReference type="PROSITE" id="PS50110">
    <property type="entry name" value="RESPONSE_REGULATORY"/>
    <property type="match status" value="1"/>
</dbReference>
<dbReference type="EMBL" id="CAJPEV010020024">
    <property type="protein sequence ID" value="CAG0907944.1"/>
    <property type="molecule type" value="Genomic_DNA"/>
</dbReference>
<dbReference type="CDD" id="cd00009">
    <property type="entry name" value="AAA"/>
    <property type="match status" value="1"/>
</dbReference>
<sequence length="340" mass="36810">MRLSDGSGLDVLTELQKVGRNERAIVITAYGSAENAVEALKAGAFDYIGKPVDLQQLRNVLAAAIHEHQLQLQLQNQLHLQSPDQVPDKAPTVAQNLLSPRAQQALTRIEGSSHAIVQLRQQIAKAARGMAPILIRGESGTGKELTASAIHACSQRAQGPFVAVNCGAIPENLLEAEFFGARKGSYTGAGQDRPGYFQAAHGGTLFLDEIGDLPLGMQAKLLRAIQERCVRPLGSTKEEMVDVRIVSATHHDLGAAVQTGRFRQDLYYRLNVIELLLPPPARTPRRHPPTRSGTAGEDRSRIGPRVTPPLSKCPDPIDGAPSQWQCARTGKPLTTLTRYV</sequence>
<dbReference type="OrthoDB" id="10267765at2759"/>
<dbReference type="InterPro" id="IPR027417">
    <property type="entry name" value="P-loop_NTPase"/>
</dbReference>
<dbReference type="PROSITE" id="PS00676">
    <property type="entry name" value="SIGMA54_INTERACT_2"/>
    <property type="match status" value="1"/>
</dbReference>
<dbReference type="Proteomes" id="UP000677054">
    <property type="component" value="Unassembled WGS sequence"/>
</dbReference>
<keyword evidence="1" id="KW-0547">Nucleotide-binding</keyword>
<dbReference type="GO" id="GO:0000160">
    <property type="term" value="P:phosphorelay signal transduction system"/>
    <property type="evidence" value="ECO:0007669"/>
    <property type="project" value="InterPro"/>
</dbReference>
<feature type="region of interest" description="Disordered" evidence="4">
    <location>
        <begin position="279"/>
        <end position="322"/>
    </location>
</feature>
<dbReference type="PROSITE" id="PS50045">
    <property type="entry name" value="SIGMA54_INTERACT_4"/>
    <property type="match status" value="1"/>
</dbReference>
<dbReference type="InterPro" id="IPR025943">
    <property type="entry name" value="Sigma_54_int_dom_ATP-bd_2"/>
</dbReference>
<gene>
    <name evidence="7" type="ORF">DSTB1V02_LOCUS14977</name>
</gene>
<keyword evidence="8" id="KW-1185">Reference proteome</keyword>
<dbReference type="GO" id="GO:0005524">
    <property type="term" value="F:ATP binding"/>
    <property type="evidence" value="ECO:0007669"/>
    <property type="project" value="UniProtKB-KW"/>
</dbReference>
<evidence type="ECO:0000256" key="4">
    <source>
        <dbReference type="SAM" id="MobiDB-lite"/>
    </source>
</evidence>
<evidence type="ECO:0000259" key="6">
    <source>
        <dbReference type="PROSITE" id="PS50110"/>
    </source>
</evidence>
<protein>
    <submittedName>
        <fullName evidence="7">Uncharacterized protein</fullName>
    </submittedName>
</protein>
<dbReference type="PANTHER" id="PTHR32071:SF100">
    <property type="entry name" value="RESPONSE REGULATOR PROTEIN PILR"/>
    <property type="match status" value="1"/>
</dbReference>
<evidence type="ECO:0000256" key="2">
    <source>
        <dbReference type="ARBA" id="ARBA00022840"/>
    </source>
</evidence>
<dbReference type="PANTHER" id="PTHR32071">
    <property type="entry name" value="TRANSCRIPTIONAL REGULATORY PROTEIN"/>
    <property type="match status" value="1"/>
</dbReference>
<dbReference type="SUPFAM" id="SSF52540">
    <property type="entry name" value="P-loop containing nucleoside triphosphate hydrolases"/>
    <property type="match status" value="1"/>
</dbReference>
<reference evidence="7" key="1">
    <citation type="submission" date="2020-11" db="EMBL/GenBank/DDBJ databases">
        <authorList>
            <person name="Tran Van P."/>
        </authorList>
    </citation>
    <scope>NUCLEOTIDE SEQUENCE</scope>
</reference>